<evidence type="ECO:0000313" key="2">
    <source>
        <dbReference type="Proteomes" id="UP000306319"/>
    </source>
</evidence>
<name>A0AC61REY7_9BACT</name>
<proteinExistence type="predicted"/>
<dbReference type="Proteomes" id="UP000306319">
    <property type="component" value="Unassembled WGS sequence"/>
</dbReference>
<organism evidence="1 2">
    <name type="scientific">Lepagella muris</name>
    <dbReference type="NCBI Taxonomy" id="3032870"/>
    <lineage>
        <taxon>Bacteria</taxon>
        <taxon>Pseudomonadati</taxon>
        <taxon>Bacteroidota</taxon>
        <taxon>Bacteroidia</taxon>
        <taxon>Bacteroidales</taxon>
        <taxon>Muribaculaceae</taxon>
        <taxon>Lepagella</taxon>
    </lineage>
</organism>
<accession>A0AC61REY7</accession>
<reference evidence="1" key="1">
    <citation type="submission" date="2019-04" db="EMBL/GenBank/DDBJ databases">
        <title>Microbes associate with the intestines of laboratory mice.</title>
        <authorList>
            <person name="Navarre W."/>
            <person name="Wong E."/>
            <person name="Huang K."/>
            <person name="Tropini C."/>
            <person name="Ng K."/>
            <person name="Yu B."/>
        </authorList>
    </citation>
    <scope>NUCLEOTIDE SEQUENCE</scope>
    <source>
        <strain evidence="1">NM04_E33</strain>
    </source>
</reference>
<comment type="caution">
    <text evidence="1">The sequence shown here is derived from an EMBL/GenBank/DDBJ whole genome shotgun (WGS) entry which is preliminary data.</text>
</comment>
<protein>
    <submittedName>
        <fullName evidence="1">SusF/SusE family outer membrane protein</fullName>
    </submittedName>
</protein>
<dbReference type="EMBL" id="SRYB01000021">
    <property type="protein sequence ID" value="TGY77685.1"/>
    <property type="molecule type" value="Genomic_DNA"/>
</dbReference>
<keyword evidence="2" id="KW-1185">Reference proteome</keyword>
<gene>
    <name evidence="1" type="ORF">E5331_13325</name>
</gene>
<evidence type="ECO:0000313" key="1">
    <source>
        <dbReference type="EMBL" id="TGY77685.1"/>
    </source>
</evidence>
<sequence length="497" mass="55162">MKLKYIQIAMASALLMTAGACGDNDYTVLDKGSDELVITAGSSDLVLDETNHSLEAISLKWSTGNNYGTGNAISYTLELAETGTDFADSYIVVDNQKQVYSWTPNVEQLNEIIRNQFGVKGGDGISLDAKVTASVAGEERVQTSVTTFTVVTYTPVSTTLYMIGDATPNGWSADDATAMTRIENGVFSWTGNLSVGDFKFITTSGNFLPSYNNNGNGSLVYRTSDDQPDEKFHIDEAHTYKVDVNLLDLTVKMTQVEGITPAYDTLFIVGNETDWGFRQMWQDPLDPFLFRIGVFFEKGGEFKFGTSEGSWENMYKATEENASYTNSSVEFVKGFDPDNKWFLTQDETNKAYKICLDIRTGEERMIMRLFTPYPEMFLVGDATPNGWDLGNATPMTQDAADPNIFTWTGNLNVGEMKFSADKQDDWNGAWFMPDTENAAATGSVQRMIFINKSDNACQEEYKDLSTGGVDLKWKITEAGSYTITLNQLLDEVIIKKN</sequence>